<dbReference type="InterPro" id="IPR001967">
    <property type="entry name" value="Peptidase_S11_N"/>
</dbReference>
<feature type="domain" description="Peptidoglycan binding-like" evidence="12">
    <location>
        <begin position="304"/>
        <end position="361"/>
    </location>
</feature>
<protein>
    <recommendedName>
        <fullName evidence="4">beta-lactamase</fullName>
        <ecNumber evidence="4">3.5.2.6</ecNumber>
    </recommendedName>
</protein>
<dbReference type="EMBL" id="CP036432">
    <property type="protein sequence ID" value="QDV82647.1"/>
    <property type="molecule type" value="Genomic_DNA"/>
</dbReference>
<evidence type="ECO:0000256" key="10">
    <source>
        <dbReference type="RuleBase" id="RU004016"/>
    </source>
</evidence>
<proteinExistence type="inferred from homology"/>
<dbReference type="InterPro" id="IPR036366">
    <property type="entry name" value="PGBDSf"/>
</dbReference>
<dbReference type="InterPro" id="IPR036365">
    <property type="entry name" value="PGBD-like_sf"/>
</dbReference>
<evidence type="ECO:0000256" key="1">
    <source>
        <dbReference type="ARBA" id="ARBA00001526"/>
    </source>
</evidence>
<keyword evidence="6 14" id="KW-0378">Hydrolase</keyword>
<evidence type="ECO:0000256" key="5">
    <source>
        <dbReference type="ARBA" id="ARBA00022729"/>
    </source>
</evidence>
<dbReference type="Pfam" id="PF01471">
    <property type="entry name" value="PG_binding_1"/>
    <property type="match status" value="1"/>
</dbReference>
<comment type="similarity">
    <text evidence="2 10">Belongs to the peptidase S11 family.</text>
</comment>
<feature type="domain" description="Beta-lactamase class A catalytic" evidence="13">
    <location>
        <begin position="34"/>
        <end position="254"/>
    </location>
</feature>
<gene>
    <name evidence="14" type="primary">dacF</name>
    <name evidence="14" type="ORF">TBK1r_15790</name>
</gene>
<dbReference type="InterPro" id="IPR002477">
    <property type="entry name" value="Peptidoglycan-bd-like"/>
</dbReference>
<dbReference type="SUPFAM" id="SSF47090">
    <property type="entry name" value="PGBD-like"/>
    <property type="match status" value="1"/>
</dbReference>
<name>A0ABX5XLK5_9BACT</name>
<accession>A0ABX5XLK5</accession>
<dbReference type="SUPFAM" id="SSF56601">
    <property type="entry name" value="beta-lactamase/transpeptidase-like"/>
    <property type="match status" value="2"/>
</dbReference>
<dbReference type="RefSeq" id="WP_419581096.1">
    <property type="nucleotide sequence ID" value="NZ_CP036432.1"/>
</dbReference>
<keyword evidence="8" id="KW-0573">Peptidoglycan synthesis</keyword>
<evidence type="ECO:0000259" key="12">
    <source>
        <dbReference type="Pfam" id="PF01471"/>
    </source>
</evidence>
<dbReference type="InterPro" id="IPR018044">
    <property type="entry name" value="Peptidase_S11"/>
</dbReference>
<dbReference type="InterPro" id="IPR012338">
    <property type="entry name" value="Beta-lactam/transpept-like"/>
</dbReference>
<sequence length="672" mass="72378">MPCVGLVAQDKRSDDLARRITPLISDYQGDVAVGIKNLSGEGEFWYRHDQPMATASLIKLPLLVATYQQIDSATVDPAQLIELTREDQVPGSGILSQHFSPGLKLPLIDAIRLMIRYSDNTATNLVIDQVGLPTTTESMKSLGLVHTQLHAKVYRRDTSIAPKRSQRYGLGSTSAADMIKLLEGIHTHQVASKTSCEAMIGHLLSCDDQVKLAAGLPSGTKIAHKTGGVSSVRTDAGIIFGPGEHQAFAICVLTENNKDRGWSADSAPHRLIADIGRAAYQAFYGNAASADSPESTRLQLGAHGDLVESLQRTLNARMTPSPRLSIDGDFGPMTEAAVMRFQESKQLPSTGIVDEETFAALGTLIDQDEAVPAPATLNAQWPEKESADPLQGVPFVTAKAWAIVDADSGALIAGQHENDPRPMASTTKLMTAMVISELAKHDSGVWSQTVTFSKRADDTVGSSTRLRVGESLTVEQLMYGLLLPSGNDASVAFAEHFGAQHELLATAFPERTWTATAAYDRFIEAMNLLAERHELQHTTFVNPHGLTEPGHQASARDLAKLAVAAGSRQKIMRVVATPQYGCTVTGPGGYQRHVAWYNTNRLLKINGYEGVKTGTTGAAGACLIAKGTRDGQSRIVVVLGSASSDARYSDTRNLFRWGWNRYLAGQADTDRP</sequence>
<evidence type="ECO:0000313" key="14">
    <source>
        <dbReference type="EMBL" id="QDV82647.1"/>
    </source>
</evidence>
<feature type="domain" description="Peptidase S11 D-alanyl-D-alanine carboxypeptidase A N-terminal" evidence="11">
    <location>
        <begin position="394"/>
        <end position="498"/>
    </location>
</feature>
<organism evidence="14 15">
    <name type="scientific">Stieleria magnilauensis</name>
    <dbReference type="NCBI Taxonomy" id="2527963"/>
    <lineage>
        <taxon>Bacteria</taxon>
        <taxon>Pseudomonadati</taxon>
        <taxon>Planctomycetota</taxon>
        <taxon>Planctomycetia</taxon>
        <taxon>Pirellulales</taxon>
        <taxon>Pirellulaceae</taxon>
        <taxon>Stieleria</taxon>
    </lineage>
</organism>
<keyword evidence="5" id="KW-0732">Signal</keyword>
<keyword evidence="15" id="KW-1185">Reference proteome</keyword>
<keyword evidence="7" id="KW-0133">Cell shape</keyword>
<dbReference type="PRINTS" id="PR00725">
    <property type="entry name" value="DADACBPTASE1"/>
</dbReference>
<dbReference type="PANTHER" id="PTHR35333:SF3">
    <property type="entry name" value="BETA-LACTAMASE-TYPE TRANSPEPTIDASE FOLD CONTAINING PROTEIN"/>
    <property type="match status" value="1"/>
</dbReference>
<evidence type="ECO:0000256" key="7">
    <source>
        <dbReference type="ARBA" id="ARBA00022960"/>
    </source>
</evidence>
<reference evidence="14 15" key="1">
    <citation type="submission" date="2019-02" db="EMBL/GenBank/DDBJ databases">
        <title>Deep-cultivation of Planctomycetes and their phenomic and genomic characterization uncovers novel biology.</title>
        <authorList>
            <person name="Wiegand S."/>
            <person name="Jogler M."/>
            <person name="Boedeker C."/>
            <person name="Pinto D."/>
            <person name="Vollmers J."/>
            <person name="Rivas-Marin E."/>
            <person name="Kohn T."/>
            <person name="Peeters S.H."/>
            <person name="Heuer A."/>
            <person name="Rast P."/>
            <person name="Oberbeckmann S."/>
            <person name="Bunk B."/>
            <person name="Jeske O."/>
            <person name="Meyerdierks A."/>
            <person name="Storesund J.E."/>
            <person name="Kallscheuer N."/>
            <person name="Luecker S."/>
            <person name="Lage O.M."/>
            <person name="Pohl T."/>
            <person name="Merkel B.J."/>
            <person name="Hornburger P."/>
            <person name="Mueller R.-W."/>
            <person name="Bruemmer F."/>
            <person name="Labrenz M."/>
            <person name="Spormann A.M."/>
            <person name="Op den Camp H."/>
            <person name="Overmann J."/>
            <person name="Amann R."/>
            <person name="Jetten M.S.M."/>
            <person name="Mascher T."/>
            <person name="Medema M.H."/>
            <person name="Devos D.P."/>
            <person name="Kaster A.-K."/>
            <person name="Ovreas L."/>
            <person name="Rohde M."/>
            <person name="Galperin M.Y."/>
            <person name="Jogler C."/>
        </authorList>
    </citation>
    <scope>NUCLEOTIDE SEQUENCE [LARGE SCALE GENOMIC DNA]</scope>
    <source>
        <strain evidence="14 15">TBK1r</strain>
    </source>
</reference>
<keyword evidence="14" id="KW-0645">Protease</keyword>
<dbReference type="InterPro" id="IPR045155">
    <property type="entry name" value="Beta-lactam_cat"/>
</dbReference>
<dbReference type="InterPro" id="IPR000871">
    <property type="entry name" value="Beta-lactam_class-A"/>
</dbReference>
<evidence type="ECO:0000313" key="15">
    <source>
        <dbReference type="Proteomes" id="UP000318081"/>
    </source>
</evidence>
<dbReference type="Gene3D" id="3.40.710.10">
    <property type="entry name" value="DD-peptidase/beta-lactamase superfamily"/>
    <property type="match status" value="2"/>
</dbReference>
<evidence type="ECO:0000256" key="6">
    <source>
        <dbReference type="ARBA" id="ARBA00022801"/>
    </source>
</evidence>
<evidence type="ECO:0000259" key="11">
    <source>
        <dbReference type="Pfam" id="PF00768"/>
    </source>
</evidence>
<dbReference type="GO" id="GO:0009002">
    <property type="term" value="F:serine-type D-Ala-D-Ala carboxypeptidase activity"/>
    <property type="evidence" value="ECO:0007669"/>
    <property type="project" value="UniProtKB-EC"/>
</dbReference>
<comment type="similarity">
    <text evidence="3">Belongs to the class-A beta-lactamase family.</text>
</comment>
<dbReference type="Pfam" id="PF00768">
    <property type="entry name" value="Peptidase_S11"/>
    <property type="match status" value="2"/>
</dbReference>
<dbReference type="Proteomes" id="UP000318081">
    <property type="component" value="Chromosome"/>
</dbReference>
<evidence type="ECO:0000256" key="3">
    <source>
        <dbReference type="ARBA" id="ARBA00009009"/>
    </source>
</evidence>
<evidence type="ECO:0000256" key="2">
    <source>
        <dbReference type="ARBA" id="ARBA00007164"/>
    </source>
</evidence>
<dbReference type="Pfam" id="PF13354">
    <property type="entry name" value="Beta-lactamase2"/>
    <property type="match status" value="1"/>
</dbReference>
<dbReference type="Gene3D" id="1.10.101.10">
    <property type="entry name" value="PGBD-like superfamily/PGBD"/>
    <property type="match status" value="1"/>
</dbReference>
<keyword evidence="9" id="KW-0961">Cell wall biogenesis/degradation</keyword>
<evidence type="ECO:0000256" key="9">
    <source>
        <dbReference type="ARBA" id="ARBA00023316"/>
    </source>
</evidence>
<dbReference type="PANTHER" id="PTHR35333">
    <property type="entry name" value="BETA-LACTAMASE"/>
    <property type="match status" value="1"/>
</dbReference>
<evidence type="ECO:0000259" key="13">
    <source>
        <dbReference type="Pfam" id="PF13354"/>
    </source>
</evidence>
<evidence type="ECO:0000256" key="8">
    <source>
        <dbReference type="ARBA" id="ARBA00022984"/>
    </source>
</evidence>
<keyword evidence="14" id="KW-0121">Carboxypeptidase</keyword>
<dbReference type="EC" id="3.5.2.6" evidence="4"/>
<comment type="catalytic activity">
    <reaction evidence="1">
        <text>a beta-lactam + H2O = a substituted beta-amino acid</text>
        <dbReference type="Rhea" id="RHEA:20401"/>
        <dbReference type="ChEBI" id="CHEBI:15377"/>
        <dbReference type="ChEBI" id="CHEBI:35627"/>
        <dbReference type="ChEBI" id="CHEBI:140347"/>
        <dbReference type="EC" id="3.5.2.6"/>
    </reaction>
</comment>
<evidence type="ECO:0000256" key="4">
    <source>
        <dbReference type="ARBA" id="ARBA00012865"/>
    </source>
</evidence>
<feature type="domain" description="Peptidase S11 D-alanyl-D-alanine carboxypeptidase A N-terminal" evidence="11">
    <location>
        <begin position="519"/>
        <end position="641"/>
    </location>
</feature>